<name>A0AAV5RFK6_STABA</name>
<feature type="signal peptide" evidence="2">
    <location>
        <begin position="1"/>
        <end position="18"/>
    </location>
</feature>
<sequence>MVQLIWLIAAFWVNFAQAALNPVFILNRDVPGTNDVLSPAEFTSVLQYYSGKTLDTNSQQVLKILDTFEYQMLADPTEIIALVNYEEESLGEPSFYITEDSNDIVKQASTRVYSAESTEFTDFLYESSKSVRKNVIVIGVNSRNIRRSVSESKRQETTIPAAFFTTQEDCEAGTNNCTGHGSCVKQGNSMYACKCVASQSEDGKTIKYGGNDCSKRDISFQFNLIVGTTLAIFVAGALSISLLMKLGSEPLPGILTTI</sequence>
<keyword evidence="5" id="KW-1185">Reference proteome</keyword>
<protein>
    <recommendedName>
        <fullName evidence="3">Vacuolar sorting protein Vps3844 C-terminal domain-containing protein</fullName>
    </recommendedName>
</protein>
<evidence type="ECO:0000256" key="1">
    <source>
        <dbReference type="SAM" id="Phobius"/>
    </source>
</evidence>
<keyword evidence="1" id="KW-0812">Transmembrane</keyword>
<dbReference type="Proteomes" id="UP001362899">
    <property type="component" value="Unassembled WGS sequence"/>
</dbReference>
<evidence type="ECO:0000313" key="4">
    <source>
        <dbReference type="EMBL" id="GMM49354.1"/>
    </source>
</evidence>
<organism evidence="4 5">
    <name type="scientific">Starmerella bacillaris</name>
    <name type="common">Yeast</name>
    <name type="synonym">Candida zemplinina</name>
    <dbReference type="NCBI Taxonomy" id="1247836"/>
    <lineage>
        <taxon>Eukaryota</taxon>
        <taxon>Fungi</taxon>
        <taxon>Dikarya</taxon>
        <taxon>Ascomycota</taxon>
        <taxon>Saccharomycotina</taxon>
        <taxon>Dipodascomycetes</taxon>
        <taxon>Dipodascales</taxon>
        <taxon>Trichomonascaceae</taxon>
        <taxon>Starmerella</taxon>
    </lineage>
</organism>
<keyword evidence="1" id="KW-1133">Transmembrane helix</keyword>
<gene>
    <name evidence="4" type="ORF">DASB73_003120</name>
</gene>
<reference evidence="4 5" key="1">
    <citation type="journal article" date="2023" name="Elife">
        <title>Identification of key yeast species and microbe-microbe interactions impacting larval growth of Drosophila in the wild.</title>
        <authorList>
            <person name="Mure A."/>
            <person name="Sugiura Y."/>
            <person name="Maeda R."/>
            <person name="Honda K."/>
            <person name="Sakurai N."/>
            <person name="Takahashi Y."/>
            <person name="Watada M."/>
            <person name="Katoh T."/>
            <person name="Gotoh A."/>
            <person name="Gotoh Y."/>
            <person name="Taniguchi I."/>
            <person name="Nakamura K."/>
            <person name="Hayashi T."/>
            <person name="Katayama T."/>
            <person name="Uemura T."/>
            <person name="Hattori Y."/>
        </authorList>
    </citation>
    <scope>NUCLEOTIDE SEQUENCE [LARGE SCALE GENOMIC DNA]</scope>
    <source>
        <strain evidence="4 5">SB-73</strain>
    </source>
</reference>
<dbReference type="Pfam" id="PF12955">
    <property type="entry name" value="Vps3844_C"/>
    <property type="match status" value="1"/>
</dbReference>
<dbReference type="AlphaFoldDB" id="A0AAV5RFK6"/>
<dbReference type="InterPro" id="IPR024382">
    <property type="entry name" value="Vps3844_C"/>
</dbReference>
<dbReference type="GO" id="GO:0005783">
    <property type="term" value="C:endoplasmic reticulum"/>
    <property type="evidence" value="ECO:0007669"/>
    <property type="project" value="TreeGrafter"/>
</dbReference>
<evidence type="ECO:0000256" key="2">
    <source>
        <dbReference type="SAM" id="SignalP"/>
    </source>
</evidence>
<feature type="chain" id="PRO_5043708544" description="Vacuolar sorting protein Vps3844 C-terminal domain-containing protein" evidence="2">
    <location>
        <begin position="19"/>
        <end position="258"/>
    </location>
</feature>
<dbReference type="EMBL" id="BTGC01000001">
    <property type="protein sequence ID" value="GMM49354.1"/>
    <property type="molecule type" value="Genomic_DNA"/>
</dbReference>
<keyword evidence="2" id="KW-0732">Signal</keyword>
<keyword evidence="1" id="KW-0472">Membrane</keyword>
<evidence type="ECO:0000259" key="3">
    <source>
        <dbReference type="Pfam" id="PF12955"/>
    </source>
</evidence>
<evidence type="ECO:0000313" key="5">
    <source>
        <dbReference type="Proteomes" id="UP001362899"/>
    </source>
</evidence>
<dbReference type="PANTHER" id="PTHR36853">
    <property type="entry name" value="EXPRESSED PROTEIN"/>
    <property type="match status" value="1"/>
</dbReference>
<feature type="domain" description="Vacuolar sorting protein Vps3844 C-terminal" evidence="3">
    <location>
        <begin position="164"/>
        <end position="256"/>
    </location>
</feature>
<comment type="caution">
    <text evidence="4">The sequence shown here is derived from an EMBL/GenBank/DDBJ whole genome shotgun (WGS) entry which is preliminary data.</text>
</comment>
<dbReference type="PANTHER" id="PTHR36853:SF1">
    <property type="entry name" value="DUF3844 DOMAIN-CONTAINING PROTEIN"/>
    <property type="match status" value="1"/>
</dbReference>
<feature type="transmembrane region" description="Helical" evidence="1">
    <location>
        <begin position="222"/>
        <end position="244"/>
    </location>
</feature>
<dbReference type="InterPro" id="IPR053065">
    <property type="entry name" value="Archenteron_Induction-Rel"/>
</dbReference>
<accession>A0AAV5RFK6</accession>
<proteinExistence type="predicted"/>